<dbReference type="EMBL" id="NOJZ02000015">
    <property type="protein sequence ID" value="RDY23296.1"/>
    <property type="molecule type" value="Genomic_DNA"/>
</dbReference>
<name>A0A371IS34_9FIRM</name>
<keyword evidence="8" id="KW-0472">Membrane</keyword>
<keyword evidence="7" id="KW-1133">Transmembrane helix</keyword>
<reference evidence="12 13" key="1">
    <citation type="journal article" date="2017" name="Genome Announc.">
        <title>Draft Genome Sequence of Romboutsia maritimum sp. nov. Strain CCRI-22766(T), Isolated from Coastal Estuarine Mud.</title>
        <authorList>
            <person name="Maheux A.F."/>
            <person name="Boudreau D.K."/>
            <person name="Berube E."/>
            <person name="Boissinot M."/>
            <person name="Raymond F."/>
            <person name="Brodeur S."/>
            <person name="Corbeil J."/>
            <person name="Brightwell G."/>
            <person name="Broda D."/>
            <person name="Omar R.F."/>
            <person name="Bergeron M.G."/>
        </authorList>
    </citation>
    <scope>NUCLEOTIDE SEQUENCE [LARGE SCALE GENOMIC DNA]</scope>
    <source>
        <strain evidence="12 13">CCRI-22766</strain>
    </source>
</reference>
<evidence type="ECO:0000256" key="10">
    <source>
        <dbReference type="ARBA" id="ARBA00045533"/>
    </source>
</evidence>
<dbReference type="OrthoDB" id="1648066at2"/>
<dbReference type="SUPFAM" id="SSF51306">
    <property type="entry name" value="LexA/Signal peptidase"/>
    <property type="match status" value="1"/>
</dbReference>
<dbReference type="GO" id="GO:0009003">
    <property type="term" value="F:signal peptidase activity"/>
    <property type="evidence" value="ECO:0007669"/>
    <property type="project" value="UniProtKB-EC"/>
</dbReference>
<dbReference type="PANTHER" id="PTHR10806">
    <property type="entry name" value="SIGNAL PEPTIDASE COMPLEX CATALYTIC SUBUNIT SEC11"/>
    <property type="match status" value="1"/>
</dbReference>
<organism evidence="12 13">
    <name type="scientific">Romboutsia maritimum</name>
    <dbReference type="NCBI Taxonomy" id="2020948"/>
    <lineage>
        <taxon>Bacteria</taxon>
        <taxon>Bacillati</taxon>
        <taxon>Bacillota</taxon>
        <taxon>Clostridia</taxon>
        <taxon>Peptostreptococcales</taxon>
        <taxon>Peptostreptococcaceae</taxon>
        <taxon>Romboutsia</taxon>
    </lineage>
</organism>
<keyword evidence="3" id="KW-0812">Transmembrane</keyword>
<evidence type="ECO:0000256" key="4">
    <source>
        <dbReference type="ARBA" id="ARBA00022801"/>
    </source>
</evidence>
<evidence type="ECO:0000313" key="13">
    <source>
        <dbReference type="Proteomes" id="UP000243494"/>
    </source>
</evidence>
<dbReference type="GO" id="GO:0004252">
    <property type="term" value="F:serine-type endopeptidase activity"/>
    <property type="evidence" value="ECO:0007669"/>
    <property type="project" value="UniProtKB-UniRule"/>
</dbReference>
<evidence type="ECO:0000256" key="7">
    <source>
        <dbReference type="ARBA" id="ARBA00022989"/>
    </source>
</evidence>
<dbReference type="GO" id="GO:0016020">
    <property type="term" value="C:membrane"/>
    <property type="evidence" value="ECO:0007669"/>
    <property type="project" value="UniProtKB-UniRule"/>
</dbReference>
<evidence type="ECO:0000256" key="2">
    <source>
        <dbReference type="ARBA" id="ARBA00022670"/>
    </source>
</evidence>
<dbReference type="Gene3D" id="2.10.109.10">
    <property type="entry name" value="Umud Fragment, subunit A"/>
    <property type="match status" value="1"/>
</dbReference>
<comment type="caution">
    <text evidence="12">The sequence shown here is derived from an EMBL/GenBank/DDBJ whole genome shotgun (WGS) entry which is preliminary data.</text>
</comment>
<dbReference type="InterPro" id="IPR019533">
    <property type="entry name" value="Peptidase_S26"/>
</dbReference>
<dbReference type="AlphaFoldDB" id="A0A371IS34"/>
<accession>A0A371IS34</accession>
<comment type="function">
    <text evidence="10">Catalytic component of the signal peptidase complex (SPC) which catalyzes the cleavage of N-terminal signal sequences from nascent proteins as they are translocated into the lumen of the endoplasmic reticulum. Specifically cleaves N-terminal signal peptides that contain a hydrophobic alpha-helix (h-region) shorter than 18-20 amino acids.</text>
</comment>
<dbReference type="InterPro" id="IPR036286">
    <property type="entry name" value="LexA/Signal_pep-like_sf"/>
</dbReference>
<dbReference type="InterPro" id="IPR019756">
    <property type="entry name" value="Pept_S26A_signal_pept_1_Ser-AS"/>
</dbReference>
<keyword evidence="2" id="KW-0645">Protease</keyword>
<dbReference type="PANTHER" id="PTHR10806:SF6">
    <property type="entry name" value="SIGNAL PEPTIDASE COMPLEX CATALYTIC SUBUNIT SEC11"/>
    <property type="match status" value="1"/>
</dbReference>
<evidence type="ECO:0000256" key="1">
    <source>
        <dbReference type="ARBA" id="ARBA00004648"/>
    </source>
</evidence>
<evidence type="ECO:0000256" key="8">
    <source>
        <dbReference type="ARBA" id="ARBA00023136"/>
    </source>
</evidence>
<keyword evidence="6" id="KW-0735">Signal-anchor</keyword>
<evidence type="ECO:0000256" key="11">
    <source>
        <dbReference type="NCBIfam" id="TIGR02228"/>
    </source>
</evidence>
<evidence type="ECO:0000256" key="9">
    <source>
        <dbReference type="ARBA" id="ARBA00033305"/>
    </source>
</evidence>
<dbReference type="PRINTS" id="PR00728">
    <property type="entry name" value="SIGNALPTASE"/>
</dbReference>
<sequence length="174" mass="19381">MKKFKSILSKTICSFFFILCITLILNAVSSRSEKAFKIIGFRSYVVLSGSMEPTFYPGDLVVTLHKDRTNLKVGDVATFVSDKEIVTHRVVEKTNEGYITKGDNNDVKDMDILTNDNLIGKQALIIPKGGHIVKFLSNTKVVAAEVMLAGALVILYNVRGNKDEEEAEYEKNTK</sequence>
<evidence type="ECO:0000313" key="12">
    <source>
        <dbReference type="EMBL" id="RDY23296.1"/>
    </source>
</evidence>
<dbReference type="CDD" id="cd06530">
    <property type="entry name" value="S26_SPase_I"/>
    <property type="match status" value="1"/>
</dbReference>
<dbReference type="PROSITE" id="PS00501">
    <property type="entry name" value="SPASE_I_1"/>
    <property type="match status" value="1"/>
</dbReference>
<evidence type="ECO:0000256" key="5">
    <source>
        <dbReference type="ARBA" id="ARBA00022824"/>
    </source>
</evidence>
<dbReference type="GO" id="GO:0006465">
    <property type="term" value="P:signal peptide processing"/>
    <property type="evidence" value="ECO:0007669"/>
    <property type="project" value="UniProtKB-UniRule"/>
</dbReference>
<dbReference type="RefSeq" id="WP_095406331.1">
    <property type="nucleotide sequence ID" value="NZ_NOJZ02000015.1"/>
</dbReference>
<dbReference type="NCBIfam" id="TIGR02228">
    <property type="entry name" value="sigpep_I_arch"/>
    <property type="match status" value="1"/>
</dbReference>
<dbReference type="Proteomes" id="UP000243494">
    <property type="component" value="Unassembled WGS sequence"/>
</dbReference>
<dbReference type="InterPro" id="IPR001733">
    <property type="entry name" value="Peptidase_S26B"/>
</dbReference>
<keyword evidence="4 12" id="KW-0378">Hydrolase</keyword>
<protein>
    <recommendedName>
        <fullName evidence="9 11">Signal peptidase I</fullName>
        <ecNumber evidence="11">3.4.21.89</ecNumber>
    </recommendedName>
</protein>
<keyword evidence="5" id="KW-0256">Endoplasmic reticulum</keyword>
<dbReference type="EC" id="3.4.21.89" evidence="11"/>
<comment type="subcellular location">
    <subcellularLocation>
        <location evidence="1">Endoplasmic reticulum membrane</location>
        <topology evidence="1">Single-pass type II membrane protein</topology>
    </subcellularLocation>
</comment>
<proteinExistence type="predicted"/>
<evidence type="ECO:0000256" key="6">
    <source>
        <dbReference type="ARBA" id="ARBA00022968"/>
    </source>
</evidence>
<evidence type="ECO:0000256" key="3">
    <source>
        <dbReference type="ARBA" id="ARBA00022692"/>
    </source>
</evidence>
<gene>
    <name evidence="12" type="ORF">CHF27_009140</name>
</gene>
<keyword evidence="13" id="KW-1185">Reference proteome</keyword>